<dbReference type="RefSeq" id="WP_010838285.1">
    <property type="nucleotide sequence ID" value="NZ_QRCM01000001.1"/>
</dbReference>
<proteinExistence type="predicted"/>
<organism evidence="4 5">
    <name type="scientific">Rhodococcus rhodnii</name>
    <dbReference type="NCBI Taxonomy" id="38312"/>
    <lineage>
        <taxon>Bacteria</taxon>
        <taxon>Bacillati</taxon>
        <taxon>Actinomycetota</taxon>
        <taxon>Actinomycetes</taxon>
        <taxon>Mycobacteriales</taxon>
        <taxon>Nocardiaceae</taxon>
        <taxon>Rhodococcus</taxon>
    </lineage>
</organism>
<dbReference type="CDD" id="cd12159">
    <property type="entry name" value="2-Hacid_dh_2"/>
    <property type="match status" value="1"/>
</dbReference>
<evidence type="ECO:0000259" key="3">
    <source>
        <dbReference type="Pfam" id="PF02826"/>
    </source>
</evidence>
<protein>
    <submittedName>
        <fullName evidence="4">Hydroxyacid dehydrogenase</fullName>
    </submittedName>
</protein>
<comment type="caution">
    <text evidence="4">The sequence shown here is derived from an EMBL/GenBank/DDBJ whole genome shotgun (WGS) entry which is preliminary data.</text>
</comment>
<dbReference type="GO" id="GO:0016491">
    <property type="term" value="F:oxidoreductase activity"/>
    <property type="evidence" value="ECO:0007669"/>
    <property type="project" value="UniProtKB-KW"/>
</dbReference>
<dbReference type="Pfam" id="PF02826">
    <property type="entry name" value="2-Hacid_dh_C"/>
    <property type="match status" value="1"/>
</dbReference>
<name>A0A6P2CFM5_9NOCA</name>
<reference evidence="4 5" key="1">
    <citation type="submission" date="2018-07" db="EMBL/GenBank/DDBJ databases">
        <title>Genome sequence of Rhodococcus rhodnii ATCC 35071 from Rhodnius prolixus.</title>
        <authorList>
            <person name="Patel V."/>
            <person name="Vogel K.J."/>
        </authorList>
    </citation>
    <scope>NUCLEOTIDE SEQUENCE [LARGE SCALE GENOMIC DNA]</scope>
    <source>
        <strain evidence="4 5">ATCC 35071</strain>
    </source>
</reference>
<evidence type="ECO:0000256" key="2">
    <source>
        <dbReference type="ARBA" id="ARBA00023027"/>
    </source>
</evidence>
<dbReference type="SUPFAM" id="SSF51735">
    <property type="entry name" value="NAD(P)-binding Rossmann-fold domains"/>
    <property type="match status" value="1"/>
</dbReference>
<gene>
    <name evidence="4" type="ORF">DW322_16760</name>
</gene>
<dbReference type="PANTHER" id="PTHR43333">
    <property type="entry name" value="2-HACID_DH_C DOMAIN-CONTAINING PROTEIN"/>
    <property type="match status" value="1"/>
</dbReference>
<dbReference type="AlphaFoldDB" id="A0A6P2CFM5"/>
<evidence type="ECO:0000313" key="5">
    <source>
        <dbReference type="Proteomes" id="UP000471120"/>
    </source>
</evidence>
<dbReference type="Proteomes" id="UP000471120">
    <property type="component" value="Unassembled WGS sequence"/>
</dbReference>
<sequence length="322" mass="33681">MASTDRPVIALGPDANDPIEESVRRAGADVVLTHDGTVPENARGLVWLGGADDFPTSLPDGLEWVQLPSAGVESWFTSGVITPGTRLTWTSAAGAYSDTVAEHALMLLLAGVRGLPAYLARTSWDDDAKSGTTDSGETTRTLHGATVGIVGAGGIGRTVIRMLAPLGAHTIAVNRSGREVEGAGRTIPTSEIDSLWDDVDHIVVAAPATDRTRHIVGAAELARLRPHSWVVNIARGSLVDTDALVEALRAETIGGAALDVTDPEPLPDGHPLWTLPNAIVTPHVANPWPVQEAALARHVEANVARFVAGEPLHAQIDPAAGY</sequence>
<keyword evidence="1" id="KW-0560">Oxidoreductase</keyword>
<dbReference type="EMBL" id="QRCM01000001">
    <property type="protein sequence ID" value="TXG91549.1"/>
    <property type="molecule type" value="Genomic_DNA"/>
</dbReference>
<dbReference type="InterPro" id="IPR036291">
    <property type="entry name" value="NAD(P)-bd_dom_sf"/>
</dbReference>
<evidence type="ECO:0000313" key="4">
    <source>
        <dbReference type="EMBL" id="TXG91549.1"/>
    </source>
</evidence>
<dbReference type="PANTHER" id="PTHR43333:SF1">
    <property type="entry name" value="D-ISOMER SPECIFIC 2-HYDROXYACID DEHYDROGENASE NAD-BINDING DOMAIN-CONTAINING PROTEIN"/>
    <property type="match status" value="1"/>
</dbReference>
<accession>A0A6P2CFM5</accession>
<evidence type="ECO:0000256" key="1">
    <source>
        <dbReference type="ARBA" id="ARBA00023002"/>
    </source>
</evidence>
<feature type="domain" description="D-isomer specific 2-hydroxyacid dehydrogenase NAD-binding" evidence="3">
    <location>
        <begin position="106"/>
        <end position="285"/>
    </location>
</feature>
<dbReference type="InterPro" id="IPR006140">
    <property type="entry name" value="D-isomer_DH_NAD-bd"/>
</dbReference>
<dbReference type="GO" id="GO:0051287">
    <property type="term" value="F:NAD binding"/>
    <property type="evidence" value="ECO:0007669"/>
    <property type="project" value="InterPro"/>
</dbReference>
<dbReference type="Gene3D" id="3.40.50.720">
    <property type="entry name" value="NAD(P)-binding Rossmann-like Domain"/>
    <property type="match status" value="2"/>
</dbReference>
<keyword evidence="2" id="KW-0520">NAD</keyword>